<reference evidence="2" key="1">
    <citation type="submission" date="2023-07" db="EMBL/GenBank/DDBJ databases">
        <title>Genomic Encyclopedia of Type Strains, Phase IV (KMG-IV): sequencing the most valuable type-strain genomes for metagenomic binning, comparative biology and taxonomic classification.</title>
        <authorList>
            <person name="Goeker M."/>
        </authorList>
    </citation>
    <scope>NUCLEOTIDE SEQUENCE</scope>
    <source>
        <strain evidence="2">DSM 24202</strain>
    </source>
</reference>
<proteinExistence type="predicted"/>
<protein>
    <recommendedName>
        <fullName evidence="4">RecT family protein</fullName>
    </recommendedName>
</protein>
<dbReference type="RefSeq" id="WP_307263263.1">
    <property type="nucleotide sequence ID" value="NZ_JAUSVL010000001.1"/>
</dbReference>
<evidence type="ECO:0000313" key="3">
    <source>
        <dbReference type="Proteomes" id="UP001238163"/>
    </source>
</evidence>
<feature type="compositionally biased region" description="Low complexity" evidence="1">
    <location>
        <begin position="210"/>
        <end position="226"/>
    </location>
</feature>
<feature type="region of interest" description="Disordered" evidence="1">
    <location>
        <begin position="210"/>
        <end position="242"/>
    </location>
</feature>
<organism evidence="2 3">
    <name type="scientific">Oligosphaera ethanolica</name>
    <dbReference type="NCBI Taxonomy" id="760260"/>
    <lineage>
        <taxon>Bacteria</taxon>
        <taxon>Pseudomonadati</taxon>
        <taxon>Lentisphaerota</taxon>
        <taxon>Oligosphaeria</taxon>
        <taxon>Oligosphaerales</taxon>
        <taxon>Oligosphaeraceae</taxon>
        <taxon>Oligosphaera</taxon>
    </lineage>
</organism>
<comment type="caution">
    <text evidence="2">The sequence shown here is derived from an EMBL/GenBank/DDBJ whole genome shotgun (WGS) entry which is preliminary data.</text>
</comment>
<name>A0AAE3VIE9_9BACT</name>
<dbReference type="EMBL" id="JAUSVL010000001">
    <property type="protein sequence ID" value="MDQ0291044.1"/>
    <property type="molecule type" value="Genomic_DNA"/>
</dbReference>
<keyword evidence="3" id="KW-1185">Reference proteome</keyword>
<evidence type="ECO:0000313" key="2">
    <source>
        <dbReference type="EMBL" id="MDQ0291044.1"/>
    </source>
</evidence>
<evidence type="ECO:0000256" key="1">
    <source>
        <dbReference type="SAM" id="MobiDB-lite"/>
    </source>
</evidence>
<dbReference type="AlphaFoldDB" id="A0AAE3VIE9"/>
<gene>
    <name evidence="2" type="ORF">J3R75_003151</name>
</gene>
<sequence>MMSDENKTTSLERVVPAQSPCRQLPVNSMQDIAVAGELIARSGMLGAKNPAEGFLIAATCLQEGMSFLKFGEKYNVIAGRIAIKAEAMLAKLLELGGDYKVLDRSADKASLKLRFREAEFVSTMTWEEAQIESYTRAKDGKSLKDNWSTPRRRAQMLWARAVSDGVRVVCPLATQGTYTPEEVMDFDDPRPVSQVGEVIDLPAVAPTPVAASAAAPAPQPESAPATMAATPRQSQPSAATKAASMQMPSVTAGTPFDIPPAQPDVDYSICRAPGIFQGKPWRDVPTDQLKLALNVTTPNLTQGDHAVIKQIIEERG</sequence>
<accession>A0AAE3VIE9</accession>
<evidence type="ECO:0008006" key="4">
    <source>
        <dbReference type="Google" id="ProtNLM"/>
    </source>
</evidence>
<dbReference type="Proteomes" id="UP001238163">
    <property type="component" value="Unassembled WGS sequence"/>
</dbReference>